<protein>
    <submittedName>
        <fullName evidence="1">Uncharacterized protein</fullName>
    </submittedName>
</protein>
<dbReference type="PATRIC" id="fig|348824.6.peg.1753"/>
<name>W6RF33_9HYPH</name>
<accession>W6RF33</accession>
<proteinExistence type="predicted"/>
<gene>
    <name evidence="1" type="ORF">LPU83_1630</name>
</gene>
<dbReference type="Proteomes" id="UP000019443">
    <property type="component" value="Chromosome"/>
</dbReference>
<dbReference type="HOGENOM" id="CLU_3358092_0_0_5"/>
<dbReference type="AlphaFoldDB" id="W6RF33"/>
<organism evidence="1 2">
    <name type="scientific">Rhizobium favelukesii</name>
    <dbReference type="NCBI Taxonomy" id="348824"/>
    <lineage>
        <taxon>Bacteria</taxon>
        <taxon>Pseudomonadati</taxon>
        <taxon>Pseudomonadota</taxon>
        <taxon>Alphaproteobacteria</taxon>
        <taxon>Hyphomicrobiales</taxon>
        <taxon>Rhizobiaceae</taxon>
        <taxon>Rhizobium/Agrobacterium group</taxon>
        <taxon>Rhizobium</taxon>
    </lineage>
</organism>
<evidence type="ECO:0000313" key="2">
    <source>
        <dbReference type="Proteomes" id="UP000019443"/>
    </source>
</evidence>
<dbReference type="KEGG" id="rhl:LPU83_1630"/>
<dbReference type="EMBL" id="HG916852">
    <property type="protein sequence ID" value="CDM57298.1"/>
    <property type="molecule type" value="Genomic_DNA"/>
</dbReference>
<reference evidence="1" key="1">
    <citation type="submission" date="2013-11" db="EMBL/GenBank/DDBJ databases">
        <title>Draft genome sequence of the broad-host-range Rhizobium sp. LPU83 strain, a member of the low-genetic diversity Oregon-like Rhizobium sp. group.</title>
        <authorList>
            <person name="Wibberg D."/>
            <person name="Puehler A."/>
            <person name="Schlueter A."/>
        </authorList>
    </citation>
    <scope>NUCLEOTIDE SEQUENCE [LARGE SCALE GENOMIC DNA]</scope>
    <source>
        <strain evidence="1">LPU83</strain>
    </source>
</reference>
<sequence length="36" mass="4191">MGYLWLDRKAKERRIPLVSIEPLRAARELFASGFIS</sequence>
<evidence type="ECO:0000313" key="1">
    <source>
        <dbReference type="EMBL" id="CDM57298.1"/>
    </source>
</evidence>
<keyword evidence="2" id="KW-1185">Reference proteome</keyword>